<reference evidence="1 2" key="1">
    <citation type="journal article" date="2018" name="New Phytol.">
        <title>Comparative genomics and transcriptomics depict ericoid mycorrhizal fungi as versatile saprotrophs and plant mutualists.</title>
        <authorList>
            <person name="Martino E."/>
            <person name="Morin E."/>
            <person name="Grelet G.A."/>
            <person name="Kuo A."/>
            <person name="Kohler A."/>
            <person name="Daghino S."/>
            <person name="Barry K.W."/>
            <person name="Cichocki N."/>
            <person name="Clum A."/>
            <person name="Dockter R.B."/>
            <person name="Hainaut M."/>
            <person name="Kuo R.C."/>
            <person name="LaButti K."/>
            <person name="Lindahl B.D."/>
            <person name="Lindquist E.A."/>
            <person name="Lipzen A."/>
            <person name="Khouja H.R."/>
            <person name="Magnuson J."/>
            <person name="Murat C."/>
            <person name="Ohm R.A."/>
            <person name="Singer S.W."/>
            <person name="Spatafora J.W."/>
            <person name="Wang M."/>
            <person name="Veneault-Fourrey C."/>
            <person name="Henrissat B."/>
            <person name="Grigoriev I.V."/>
            <person name="Martin F.M."/>
            <person name="Perotto S."/>
        </authorList>
    </citation>
    <scope>NUCLEOTIDE SEQUENCE [LARGE SCALE GENOMIC DNA]</scope>
    <source>
        <strain evidence="1 2">ATCC 22711</strain>
    </source>
</reference>
<dbReference type="GeneID" id="36575652"/>
<proteinExistence type="predicted"/>
<keyword evidence="2" id="KW-1185">Reference proteome</keyword>
<evidence type="ECO:0000313" key="1">
    <source>
        <dbReference type="EMBL" id="PSS16621.1"/>
    </source>
</evidence>
<dbReference type="EMBL" id="KZ679012">
    <property type="protein sequence ID" value="PSS16621.1"/>
    <property type="molecule type" value="Genomic_DNA"/>
</dbReference>
<protein>
    <submittedName>
        <fullName evidence="1">Uncharacterized protein</fullName>
    </submittedName>
</protein>
<organism evidence="1 2">
    <name type="scientific">Amorphotheca resinae ATCC 22711</name>
    <dbReference type="NCBI Taxonomy" id="857342"/>
    <lineage>
        <taxon>Eukaryota</taxon>
        <taxon>Fungi</taxon>
        <taxon>Dikarya</taxon>
        <taxon>Ascomycota</taxon>
        <taxon>Pezizomycotina</taxon>
        <taxon>Leotiomycetes</taxon>
        <taxon>Helotiales</taxon>
        <taxon>Amorphothecaceae</taxon>
        <taxon>Amorphotheca</taxon>
    </lineage>
</organism>
<gene>
    <name evidence="1" type="ORF">M430DRAFT_42624</name>
</gene>
<dbReference type="Proteomes" id="UP000241818">
    <property type="component" value="Unassembled WGS sequence"/>
</dbReference>
<evidence type="ECO:0000313" key="2">
    <source>
        <dbReference type="Proteomes" id="UP000241818"/>
    </source>
</evidence>
<sequence>MSTQEVWIKALPPPTATVDEVRKWLGNWFTERDVRTPTNVSDIDLLRALLEWNVDGKEIRELGIEVLQLILAINCKIANYTAERLTGDIEMALQYEKEVLLFSTTYRDGFINRIPMSKKPKTIANWIRSWFVDVGIEFPADFGKVFVKELAWGTADLEKQNAKTIFASFYGKGLTFAQLEFLSRDINLAIEYIHRVRKEAQERVAALRAQDAEMNA</sequence>
<dbReference type="InParanoid" id="A0A2T3AZQ3"/>
<dbReference type="RefSeq" id="XP_024720129.1">
    <property type="nucleotide sequence ID" value="XM_024867571.1"/>
</dbReference>
<name>A0A2T3AZQ3_AMORE</name>
<accession>A0A2T3AZQ3</accession>
<dbReference type="AlphaFoldDB" id="A0A2T3AZQ3"/>